<dbReference type="AlphaFoldDB" id="A0A0E9PKR9"/>
<evidence type="ECO:0000313" key="1">
    <source>
        <dbReference type="EMBL" id="JAH04695.1"/>
    </source>
</evidence>
<sequence length="23" mass="2640">MHILALFLVFLLYASIHFPPSPI</sequence>
<protein>
    <submittedName>
        <fullName evidence="1">Uncharacterized protein</fullName>
    </submittedName>
</protein>
<proteinExistence type="predicted"/>
<name>A0A0E9PKR9_ANGAN</name>
<reference evidence="1" key="2">
    <citation type="journal article" date="2015" name="Fish Shellfish Immunol.">
        <title>Early steps in the European eel (Anguilla anguilla)-Vibrio vulnificus interaction in the gills: Role of the RtxA13 toxin.</title>
        <authorList>
            <person name="Callol A."/>
            <person name="Pajuelo D."/>
            <person name="Ebbesson L."/>
            <person name="Teles M."/>
            <person name="MacKenzie S."/>
            <person name="Amaro C."/>
        </authorList>
    </citation>
    <scope>NUCLEOTIDE SEQUENCE</scope>
</reference>
<organism evidence="1">
    <name type="scientific">Anguilla anguilla</name>
    <name type="common">European freshwater eel</name>
    <name type="synonym">Muraena anguilla</name>
    <dbReference type="NCBI Taxonomy" id="7936"/>
    <lineage>
        <taxon>Eukaryota</taxon>
        <taxon>Metazoa</taxon>
        <taxon>Chordata</taxon>
        <taxon>Craniata</taxon>
        <taxon>Vertebrata</taxon>
        <taxon>Euteleostomi</taxon>
        <taxon>Actinopterygii</taxon>
        <taxon>Neopterygii</taxon>
        <taxon>Teleostei</taxon>
        <taxon>Anguilliformes</taxon>
        <taxon>Anguillidae</taxon>
        <taxon>Anguilla</taxon>
    </lineage>
</organism>
<accession>A0A0E9PKR9</accession>
<reference evidence="1" key="1">
    <citation type="submission" date="2014-11" db="EMBL/GenBank/DDBJ databases">
        <authorList>
            <person name="Amaro Gonzalez C."/>
        </authorList>
    </citation>
    <scope>NUCLEOTIDE SEQUENCE</scope>
</reference>
<dbReference type="EMBL" id="GBXM01103882">
    <property type="protein sequence ID" value="JAH04695.1"/>
    <property type="molecule type" value="Transcribed_RNA"/>
</dbReference>